<protein>
    <submittedName>
        <fullName evidence="3">Oxidoreductase</fullName>
    </submittedName>
</protein>
<keyword evidence="4" id="KW-1185">Reference proteome</keyword>
<evidence type="ECO:0000256" key="1">
    <source>
        <dbReference type="ARBA" id="ARBA00006484"/>
    </source>
</evidence>
<dbReference type="EMBL" id="JNFF01000106">
    <property type="protein sequence ID" value="KEQ28781.1"/>
    <property type="molecule type" value="Genomic_DNA"/>
</dbReference>
<dbReference type="PANTHER" id="PTHR43639">
    <property type="entry name" value="OXIDOREDUCTASE, SHORT-CHAIN DEHYDROGENASE/REDUCTASE FAMILY (AFU_ORTHOLOGUE AFUA_5G02870)"/>
    <property type="match status" value="1"/>
</dbReference>
<dbReference type="PRINTS" id="PR00081">
    <property type="entry name" value="GDHRDH"/>
</dbReference>
<organism evidence="3 4">
    <name type="scientific">Pedobacter antarcticus 4BY</name>
    <dbReference type="NCBI Taxonomy" id="1358423"/>
    <lineage>
        <taxon>Bacteria</taxon>
        <taxon>Pseudomonadati</taxon>
        <taxon>Bacteroidota</taxon>
        <taxon>Sphingobacteriia</taxon>
        <taxon>Sphingobacteriales</taxon>
        <taxon>Sphingobacteriaceae</taxon>
        <taxon>Pedobacter</taxon>
    </lineage>
</organism>
<keyword evidence="2" id="KW-0560">Oxidoreductase</keyword>
<reference evidence="3 4" key="1">
    <citation type="journal article" date="1992" name="Int. J. Syst. Bacteriol.">
        <title>Sphingobacterium antarcticus sp. nov. a Psychrotrophic Bacterium from the Soils of Schirmacher Oasis, Antarctica.</title>
        <authorList>
            <person name="Shivaji S."/>
            <person name="Ray M.K."/>
            <person name="Rao N.S."/>
            <person name="Saiserr L."/>
            <person name="Jagannadham M.V."/>
            <person name="Kumar G.S."/>
            <person name="Reddy G."/>
            <person name="Bhargava P.M."/>
        </authorList>
    </citation>
    <scope>NUCLEOTIDE SEQUENCE [LARGE SCALE GENOMIC DNA]</scope>
    <source>
        <strain evidence="3 4">4BY</strain>
    </source>
</reference>
<dbReference type="CDD" id="cd05233">
    <property type="entry name" value="SDR_c"/>
    <property type="match status" value="1"/>
</dbReference>
<dbReference type="PANTHER" id="PTHR43639:SF1">
    <property type="entry name" value="SHORT-CHAIN DEHYDROGENASE_REDUCTASE FAMILY PROTEIN"/>
    <property type="match status" value="1"/>
</dbReference>
<evidence type="ECO:0000256" key="2">
    <source>
        <dbReference type="ARBA" id="ARBA00023002"/>
    </source>
</evidence>
<dbReference type="Pfam" id="PF13561">
    <property type="entry name" value="adh_short_C2"/>
    <property type="match status" value="1"/>
</dbReference>
<dbReference type="InterPro" id="IPR036291">
    <property type="entry name" value="NAD(P)-bd_dom_sf"/>
</dbReference>
<dbReference type="PROSITE" id="PS00061">
    <property type="entry name" value="ADH_SHORT"/>
    <property type="match status" value="1"/>
</dbReference>
<comment type="caution">
    <text evidence="3">The sequence shown here is derived from an EMBL/GenBank/DDBJ whole genome shotgun (WGS) entry which is preliminary data.</text>
</comment>
<dbReference type="Gene3D" id="3.40.50.720">
    <property type="entry name" value="NAD(P)-binding Rossmann-like Domain"/>
    <property type="match status" value="1"/>
</dbReference>
<dbReference type="SUPFAM" id="SSF51735">
    <property type="entry name" value="NAD(P)-binding Rossmann-fold domains"/>
    <property type="match status" value="1"/>
</dbReference>
<dbReference type="OrthoDB" id="9803333at2"/>
<dbReference type="InterPro" id="IPR020904">
    <property type="entry name" value="Sc_DH/Rdtase_CS"/>
</dbReference>
<dbReference type="FunFam" id="3.40.50.720:FF:000084">
    <property type="entry name" value="Short-chain dehydrogenase reductase"/>
    <property type="match status" value="1"/>
</dbReference>
<dbReference type="RefSeq" id="WP_037443466.1">
    <property type="nucleotide sequence ID" value="NZ_JNFF01000106.1"/>
</dbReference>
<dbReference type="AlphaFoldDB" id="A0A081PDK8"/>
<name>A0A081PDK8_9SPHI</name>
<comment type="similarity">
    <text evidence="1">Belongs to the short-chain dehydrogenases/reductases (SDR) family.</text>
</comment>
<dbReference type="eggNOG" id="COG1028">
    <property type="taxonomic scope" value="Bacteria"/>
</dbReference>
<sequence>MKNLTDKIAFVTGGSRGIGAAIAKRLADEGATVVLTYSSSPEKADEIVREIIQGGGIATAVKANGLNADEVTGAVEATISKYGRVDILVNNAGIYVGKAFEEHTLADYNEIMTVNVQAVFAASLAAVKAMPAGGRIINIGSNMAEHALGPQTTLYTMSKSALQGFTRGLSRDLGKQNITVNLVQPGPINTDMNPADAPLADFLRSHMALPDYGVPADIASMVNYLASAEAKYITGSFLTVDGGLNA</sequence>
<gene>
    <name evidence="3" type="ORF">N180_19195</name>
</gene>
<evidence type="ECO:0000313" key="3">
    <source>
        <dbReference type="EMBL" id="KEQ28781.1"/>
    </source>
</evidence>
<dbReference type="GO" id="GO:0016491">
    <property type="term" value="F:oxidoreductase activity"/>
    <property type="evidence" value="ECO:0007669"/>
    <property type="project" value="UniProtKB-KW"/>
</dbReference>
<dbReference type="Proteomes" id="UP000028007">
    <property type="component" value="Unassembled WGS sequence"/>
</dbReference>
<evidence type="ECO:0000313" key="4">
    <source>
        <dbReference type="Proteomes" id="UP000028007"/>
    </source>
</evidence>
<accession>A0A081PDK8</accession>
<dbReference type="PRINTS" id="PR00080">
    <property type="entry name" value="SDRFAMILY"/>
</dbReference>
<dbReference type="InterPro" id="IPR002347">
    <property type="entry name" value="SDR_fam"/>
</dbReference>
<proteinExistence type="inferred from homology"/>